<dbReference type="AlphaFoldDB" id="A0ABD0QXU0"/>
<evidence type="ECO:0000313" key="1">
    <source>
        <dbReference type="EMBL" id="KAL0191059.1"/>
    </source>
</evidence>
<evidence type="ECO:0000313" key="2">
    <source>
        <dbReference type="Proteomes" id="UP001529510"/>
    </source>
</evidence>
<sequence>EDDTVALAAKHFFVQFGSDMSMENTRTVVKECINSKLLEAKSEEKWVQMVNTAHAQ</sequence>
<accession>A0ABD0QXU0</accession>
<proteinExistence type="predicted"/>
<gene>
    <name evidence="1" type="ORF">M9458_013757</name>
</gene>
<dbReference type="Gene3D" id="1.20.80.10">
    <property type="match status" value="1"/>
</dbReference>
<name>A0ABD0QXU0_CIRMR</name>
<organism evidence="1 2">
    <name type="scientific">Cirrhinus mrigala</name>
    <name type="common">Mrigala</name>
    <dbReference type="NCBI Taxonomy" id="683832"/>
    <lineage>
        <taxon>Eukaryota</taxon>
        <taxon>Metazoa</taxon>
        <taxon>Chordata</taxon>
        <taxon>Craniata</taxon>
        <taxon>Vertebrata</taxon>
        <taxon>Euteleostomi</taxon>
        <taxon>Actinopterygii</taxon>
        <taxon>Neopterygii</taxon>
        <taxon>Teleostei</taxon>
        <taxon>Ostariophysi</taxon>
        <taxon>Cypriniformes</taxon>
        <taxon>Cyprinidae</taxon>
        <taxon>Labeoninae</taxon>
        <taxon>Labeonini</taxon>
        <taxon>Cirrhinus</taxon>
    </lineage>
</organism>
<dbReference type="InterPro" id="IPR014352">
    <property type="entry name" value="FERM/acyl-CoA-bd_prot_sf"/>
</dbReference>
<dbReference type="Proteomes" id="UP001529510">
    <property type="component" value="Unassembled WGS sequence"/>
</dbReference>
<protein>
    <submittedName>
        <fullName evidence="1">Uncharacterized protein</fullName>
    </submittedName>
</protein>
<comment type="caution">
    <text evidence="1">The sequence shown here is derived from an EMBL/GenBank/DDBJ whole genome shotgun (WGS) entry which is preliminary data.</text>
</comment>
<reference evidence="1 2" key="1">
    <citation type="submission" date="2024-05" db="EMBL/GenBank/DDBJ databases">
        <title>Genome sequencing and assembly of Indian major carp, Cirrhinus mrigala (Hamilton, 1822).</title>
        <authorList>
            <person name="Mohindra V."/>
            <person name="Chowdhury L.M."/>
            <person name="Lal K."/>
            <person name="Jena J.K."/>
        </authorList>
    </citation>
    <scope>NUCLEOTIDE SEQUENCE [LARGE SCALE GENOMIC DNA]</scope>
    <source>
        <strain evidence="1">CM1030</strain>
        <tissue evidence="1">Blood</tissue>
    </source>
</reference>
<feature type="non-terminal residue" evidence="1">
    <location>
        <position position="1"/>
    </location>
</feature>
<feature type="non-terminal residue" evidence="1">
    <location>
        <position position="56"/>
    </location>
</feature>
<dbReference type="EMBL" id="JAMKFB020000006">
    <property type="protein sequence ID" value="KAL0191059.1"/>
    <property type="molecule type" value="Genomic_DNA"/>
</dbReference>
<keyword evidence="2" id="KW-1185">Reference proteome</keyword>